<dbReference type="PATRIC" id="fig|87541.4.peg.1279"/>
<evidence type="ECO:0000256" key="2">
    <source>
        <dbReference type="ARBA" id="ARBA00013064"/>
    </source>
</evidence>
<comment type="catalytic activity">
    <reaction evidence="5">
        <text>O-phospho-L-tyrosyl-[protein] + H2O = L-tyrosyl-[protein] + phosphate</text>
        <dbReference type="Rhea" id="RHEA:10684"/>
        <dbReference type="Rhea" id="RHEA-COMP:10136"/>
        <dbReference type="Rhea" id="RHEA-COMP:20101"/>
        <dbReference type="ChEBI" id="CHEBI:15377"/>
        <dbReference type="ChEBI" id="CHEBI:43474"/>
        <dbReference type="ChEBI" id="CHEBI:46858"/>
        <dbReference type="ChEBI" id="CHEBI:61978"/>
        <dbReference type="EC" id="3.1.3.48"/>
    </reaction>
</comment>
<dbReference type="STRING" id="87541.AWM71_06155"/>
<dbReference type="InterPro" id="IPR036196">
    <property type="entry name" value="Ptyr_pPase_sf"/>
</dbReference>
<dbReference type="InterPro" id="IPR050438">
    <property type="entry name" value="LMW_PTPase"/>
</dbReference>
<evidence type="ECO:0000256" key="1">
    <source>
        <dbReference type="ARBA" id="ARBA00011063"/>
    </source>
</evidence>
<dbReference type="PRINTS" id="PR00719">
    <property type="entry name" value="LMWPTPASE"/>
</dbReference>
<dbReference type="AlphaFoldDB" id="A0A133XUB6"/>
<evidence type="ECO:0000256" key="3">
    <source>
        <dbReference type="ARBA" id="ARBA00022801"/>
    </source>
</evidence>
<dbReference type="EMBL" id="LSCQ01000074">
    <property type="protein sequence ID" value="KXB34527.1"/>
    <property type="molecule type" value="Genomic_DNA"/>
</dbReference>
<feature type="active site" description="Proton donor" evidence="6">
    <location>
        <position position="147"/>
    </location>
</feature>
<feature type="active site" description="Nucleophile" evidence="6">
    <location>
        <position position="32"/>
    </location>
</feature>
<keyword evidence="4" id="KW-0904">Protein phosphatase</keyword>
<dbReference type="PANTHER" id="PTHR11717:SF7">
    <property type="entry name" value="LOW MOLECULAR WEIGHT PHOSPHOTYROSINE PROTEIN PHOSPHATASE"/>
    <property type="match status" value="1"/>
</dbReference>
<dbReference type="PANTHER" id="PTHR11717">
    <property type="entry name" value="LOW MOLECULAR WEIGHT PROTEIN TYROSINE PHOSPHATASE"/>
    <property type="match status" value="1"/>
</dbReference>
<comment type="similarity">
    <text evidence="1">Belongs to the low molecular weight phosphotyrosine protein phosphatase family.</text>
</comment>
<dbReference type="SMART" id="SM00226">
    <property type="entry name" value="LMWPc"/>
    <property type="match status" value="1"/>
</dbReference>
<keyword evidence="3" id="KW-0378">Hydrolase</keyword>
<dbReference type="Pfam" id="PF01451">
    <property type="entry name" value="LMWPc"/>
    <property type="match status" value="1"/>
</dbReference>
<dbReference type="InterPro" id="IPR017867">
    <property type="entry name" value="Tyr_phospatase_low_mol_wt"/>
</dbReference>
<sequence length="183" mass="21169">MKKAALSRTYQALLHKFLSWSHPNHIHVLFICLANICRSPMAEALLREKVKSAHLSQFITVDSASIENWRNGAHPDIRVEHLLKSKGISTQRMTSRLLLKEDGQRFDYILCMDQNIYQATLERLGEENLSHVYPFSQFLPNHQDVLDPTVTKDFQTTYSLIDQGTTTLLEHLKDELKRNNTHT</sequence>
<comment type="caution">
    <text evidence="8">The sequence shown here is derived from an EMBL/GenBank/DDBJ whole genome shotgun (WGS) entry which is preliminary data.</text>
</comment>
<dbReference type="OrthoDB" id="9784339at2"/>
<evidence type="ECO:0000256" key="6">
    <source>
        <dbReference type="PIRSR" id="PIRSR617867-1"/>
    </source>
</evidence>
<proteinExistence type="inferred from homology"/>
<name>A0A133XUB6_9LACT</name>
<dbReference type="Proteomes" id="UP000070422">
    <property type="component" value="Unassembled WGS sequence"/>
</dbReference>
<dbReference type="GO" id="GO:0004725">
    <property type="term" value="F:protein tyrosine phosphatase activity"/>
    <property type="evidence" value="ECO:0007669"/>
    <property type="project" value="UniProtKB-EC"/>
</dbReference>
<evidence type="ECO:0000259" key="7">
    <source>
        <dbReference type="SMART" id="SM00226"/>
    </source>
</evidence>
<reference evidence="8 9" key="1">
    <citation type="submission" date="2016-01" db="EMBL/GenBank/DDBJ databases">
        <authorList>
            <person name="Oliw E.H."/>
        </authorList>
    </citation>
    <scope>NUCLEOTIDE SEQUENCE [LARGE SCALE GENOMIC DNA]</scope>
    <source>
        <strain evidence="8 9">KA00635</strain>
    </source>
</reference>
<dbReference type="Gene3D" id="3.40.50.2300">
    <property type="match status" value="1"/>
</dbReference>
<organism evidence="8 9">
    <name type="scientific">Aerococcus christensenii</name>
    <dbReference type="NCBI Taxonomy" id="87541"/>
    <lineage>
        <taxon>Bacteria</taxon>
        <taxon>Bacillati</taxon>
        <taxon>Bacillota</taxon>
        <taxon>Bacilli</taxon>
        <taxon>Lactobacillales</taxon>
        <taxon>Aerococcaceae</taxon>
        <taxon>Aerococcus</taxon>
    </lineage>
</organism>
<dbReference type="SUPFAM" id="SSF52788">
    <property type="entry name" value="Phosphotyrosine protein phosphatases I"/>
    <property type="match status" value="1"/>
</dbReference>
<feature type="domain" description="Phosphotyrosine protein phosphatase I" evidence="7">
    <location>
        <begin position="26"/>
        <end position="171"/>
    </location>
</feature>
<gene>
    <name evidence="8" type="ORF">HMPREF3187_01295</name>
</gene>
<feature type="active site" evidence="6">
    <location>
        <position position="38"/>
    </location>
</feature>
<evidence type="ECO:0000256" key="5">
    <source>
        <dbReference type="ARBA" id="ARBA00051722"/>
    </source>
</evidence>
<evidence type="ECO:0000313" key="8">
    <source>
        <dbReference type="EMBL" id="KXB34527.1"/>
    </source>
</evidence>
<dbReference type="InterPro" id="IPR023485">
    <property type="entry name" value="Ptyr_pPase"/>
</dbReference>
<evidence type="ECO:0000313" key="9">
    <source>
        <dbReference type="Proteomes" id="UP000070422"/>
    </source>
</evidence>
<protein>
    <recommendedName>
        <fullName evidence="2">protein-tyrosine-phosphatase</fullName>
        <ecNumber evidence="2">3.1.3.48</ecNumber>
    </recommendedName>
</protein>
<accession>A0A133XUB6</accession>
<dbReference type="RefSeq" id="WP_060937047.1">
    <property type="nucleotide sequence ID" value="NZ_JASOZP010000008.1"/>
</dbReference>
<dbReference type="EC" id="3.1.3.48" evidence="2"/>
<dbReference type="CDD" id="cd16343">
    <property type="entry name" value="LMWPTP"/>
    <property type="match status" value="1"/>
</dbReference>
<evidence type="ECO:0000256" key="4">
    <source>
        <dbReference type="ARBA" id="ARBA00022912"/>
    </source>
</evidence>